<comment type="similarity">
    <text evidence="2">Belongs to the bacteroidetes fimbrillin superfamily. FimB/Mfa2 family.</text>
</comment>
<accession>A0ABR8YCH6</accession>
<reference evidence="8 9" key="1">
    <citation type="submission" date="2020-08" db="EMBL/GenBank/DDBJ databases">
        <title>A Genomic Blueprint of the Chicken Gut Microbiome.</title>
        <authorList>
            <person name="Gilroy R."/>
            <person name="Ravi A."/>
            <person name="Getino M."/>
            <person name="Pursley I."/>
            <person name="Horton D.L."/>
            <person name="Alikhan N.-F."/>
            <person name="Baker D."/>
            <person name="Gharbi K."/>
            <person name="Hall N."/>
            <person name="Watson M."/>
            <person name="Adriaenssens E.M."/>
            <person name="Foster-Nyarko E."/>
            <person name="Jarju S."/>
            <person name="Secka A."/>
            <person name="Antonio M."/>
            <person name="Oren A."/>
            <person name="Chaudhuri R."/>
            <person name="La Ragione R.M."/>
            <person name="Hildebrand F."/>
            <person name="Pallen M.J."/>
        </authorList>
    </citation>
    <scope>NUCLEOTIDE SEQUENCE [LARGE SCALE GENOMIC DNA]</scope>
    <source>
        <strain evidence="8 9">Sa1CVN1</strain>
    </source>
</reference>
<keyword evidence="9" id="KW-1185">Reference proteome</keyword>
<dbReference type="Proteomes" id="UP000620874">
    <property type="component" value="Unassembled WGS sequence"/>
</dbReference>
<name>A0ABR8YCH6_9BACT</name>
<keyword evidence="5" id="KW-0564">Palmitate</keyword>
<proteinExistence type="inferred from homology"/>
<evidence type="ECO:0000313" key="8">
    <source>
        <dbReference type="EMBL" id="MBD8041925.1"/>
    </source>
</evidence>
<evidence type="ECO:0000256" key="5">
    <source>
        <dbReference type="ARBA" id="ARBA00023139"/>
    </source>
</evidence>
<evidence type="ECO:0000256" key="3">
    <source>
        <dbReference type="ARBA" id="ARBA00022729"/>
    </source>
</evidence>
<evidence type="ECO:0000256" key="7">
    <source>
        <dbReference type="ARBA" id="ARBA00023288"/>
    </source>
</evidence>
<comment type="caution">
    <text evidence="8">The sequence shown here is derived from an EMBL/GenBank/DDBJ whole genome shotgun (WGS) entry which is preliminary data.</text>
</comment>
<dbReference type="RefSeq" id="WP_191765320.1">
    <property type="nucleotide sequence ID" value="NZ_JACSPP010000080.1"/>
</dbReference>
<dbReference type="InterPro" id="IPR014941">
    <property type="entry name" value="FimB/Mfa2/Mfa3"/>
</dbReference>
<sequence length="350" mass="39781">MKTLLYSIHHQVRKALLAMAIALPMVSCHTVWDDDDDCPVETEYRVKFVHDYNMLFTDAFATQVRSITLYAFDEDGKLVLQQSEQGEALSRDDYTMKLDLAPGNYRLVAWAGLAEGNAYTVPVLTENISDKEDLTCRINRYPTTLHDEPIDSVGYLHPLWHGIVETQTLTRAATETQTITLPLMKNTSTIRVILQQLTQGQLDASQFDFTITDENGMMTHENRLVEGDGVLTYMPYHQAQGSTVVEGEASEEQLNVVVAELSVGRLMADADTRLTISNRQTGETILSIPLIDYLELCRTVANYDMPLQEYLDREDSYTMTFFLDSNQSWINTQVIINDWIVRFNDITPEL</sequence>
<comment type="subcellular location">
    <subcellularLocation>
        <location evidence="1">Cell outer membrane</location>
    </subcellularLocation>
</comment>
<dbReference type="EMBL" id="JACSPP010000080">
    <property type="protein sequence ID" value="MBD8041925.1"/>
    <property type="molecule type" value="Genomic_DNA"/>
</dbReference>
<protein>
    <submittedName>
        <fullName evidence="8">FimB/Mfa2 family fimbrial subunit</fullName>
    </submittedName>
</protein>
<keyword evidence="4" id="KW-0472">Membrane</keyword>
<keyword evidence="6" id="KW-0998">Cell outer membrane</keyword>
<keyword evidence="3" id="KW-0732">Signal</keyword>
<organism evidence="8 9">
    <name type="scientific">Phocaeicola intestinalis</name>
    <dbReference type="NCBI Taxonomy" id="2762212"/>
    <lineage>
        <taxon>Bacteria</taxon>
        <taxon>Pseudomonadati</taxon>
        <taxon>Bacteroidota</taxon>
        <taxon>Bacteroidia</taxon>
        <taxon>Bacteroidales</taxon>
        <taxon>Bacteroidaceae</taxon>
        <taxon>Phocaeicola</taxon>
    </lineage>
</organism>
<evidence type="ECO:0000256" key="6">
    <source>
        <dbReference type="ARBA" id="ARBA00023237"/>
    </source>
</evidence>
<keyword evidence="7" id="KW-0449">Lipoprotein</keyword>
<dbReference type="Gene3D" id="2.60.40.2100">
    <property type="match status" value="1"/>
</dbReference>
<evidence type="ECO:0000256" key="2">
    <source>
        <dbReference type="ARBA" id="ARBA00007248"/>
    </source>
</evidence>
<evidence type="ECO:0000256" key="1">
    <source>
        <dbReference type="ARBA" id="ARBA00004442"/>
    </source>
</evidence>
<dbReference type="Gene3D" id="2.60.40.2090">
    <property type="match status" value="1"/>
</dbReference>
<dbReference type="Pfam" id="PF08842">
    <property type="entry name" value="Mfa2"/>
    <property type="match status" value="1"/>
</dbReference>
<gene>
    <name evidence="8" type="ORF">H9625_16070</name>
</gene>
<evidence type="ECO:0000313" key="9">
    <source>
        <dbReference type="Proteomes" id="UP000620874"/>
    </source>
</evidence>
<evidence type="ECO:0000256" key="4">
    <source>
        <dbReference type="ARBA" id="ARBA00023136"/>
    </source>
</evidence>